<keyword evidence="1" id="KW-0812">Transmembrane</keyword>
<evidence type="ECO:0000256" key="1">
    <source>
        <dbReference type="SAM" id="Phobius"/>
    </source>
</evidence>
<sequence>MPQCIAQQDQSIWLSTMTKCTNKRCTSHFGMICTHGQWLTQLSCLSTTFSPDVIASYLPYCDRSILAKAQLYSWIRNLTGRTWLVEVGDANGLQELTPTSLAKGYAPVGVIANAPKCLIDSTSSLSMDPFQYVIASCGFTSTSQDTGNSARPWEYRESLHSMIALDFETVGYDIVGDRIRDGDYFDKDCFCHVFTINLAKEPCSGSGQLEFTKERLWMNATCGSKFLPNNWTETLMTTQFSFIAIEDWRWPVCVADMPKRVIALTDQCATDACELDSSGYCNVKRAVDRTCFCRNISYDSCTGSCHIFETRIDYIKWLRGLCENVQDWHGLPDSWHRLAAPIPFDLIPWGWTIRRFVDLTITNITSLAYAKETEMCPLNQWKLGSFATVNIATFLATFLSLGLRLYPFTSHPQNPSHPWSWILKGTIVVALQLLANLLNIFIAQSTPGYSLDASLVLSASPYMANDSPYWFTAI</sequence>
<dbReference type="OrthoDB" id="3525430at2759"/>
<keyword evidence="1" id="KW-0472">Membrane</keyword>
<feature type="transmembrane region" description="Helical" evidence="1">
    <location>
        <begin position="421"/>
        <end position="442"/>
    </location>
</feature>
<keyword evidence="3" id="KW-1185">Reference proteome</keyword>
<reference evidence="2" key="2">
    <citation type="journal article" date="2023" name="IMA Fungus">
        <title>Comparative genomic study of the Penicillium genus elucidates a diverse pangenome and 15 lateral gene transfer events.</title>
        <authorList>
            <person name="Petersen C."/>
            <person name="Sorensen T."/>
            <person name="Nielsen M.R."/>
            <person name="Sondergaard T.E."/>
            <person name="Sorensen J.L."/>
            <person name="Fitzpatrick D.A."/>
            <person name="Frisvad J.C."/>
            <person name="Nielsen K.L."/>
        </authorList>
    </citation>
    <scope>NUCLEOTIDE SEQUENCE</scope>
    <source>
        <strain evidence="2">IBT 30069</strain>
    </source>
</reference>
<gene>
    <name evidence="2" type="ORF">N7456_006838</name>
</gene>
<proteinExistence type="predicted"/>
<feature type="transmembrane region" description="Helical" evidence="1">
    <location>
        <begin position="383"/>
        <end position="401"/>
    </location>
</feature>
<dbReference type="EMBL" id="JAPQKH010000004">
    <property type="protein sequence ID" value="KAJ5100786.1"/>
    <property type="molecule type" value="Genomic_DNA"/>
</dbReference>
<organism evidence="2 3">
    <name type="scientific">Penicillium angulare</name>
    <dbReference type="NCBI Taxonomy" id="116970"/>
    <lineage>
        <taxon>Eukaryota</taxon>
        <taxon>Fungi</taxon>
        <taxon>Dikarya</taxon>
        <taxon>Ascomycota</taxon>
        <taxon>Pezizomycotina</taxon>
        <taxon>Eurotiomycetes</taxon>
        <taxon>Eurotiomycetidae</taxon>
        <taxon>Eurotiales</taxon>
        <taxon>Aspergillaceae</taxon>
        <taxon>Penicillium</taxon>
    </lineage>
</organism>
<dbReference type="AlphaFoldDB" id="A0A9W9KCJ8"/>
<protein>
    <submittedName>
        <fullName evidence="2">Uncharacterized protein</fullName>
    </submittedName>
</protein>
<reference evidence="2" key="1">
    <citation type="submission" date="2022-11" db="EMBL/GenBank/DDBJ databases">
        <authorList>
            <person name="Petersen C."/>
        </authorList>
    </citation>
    <scope>NUCLEOTIDE SEQUENCE</scope>
    <source>
        <strain evidence="2">IBT 30069</strain>
    </source>
</reference>
<keyword evidence="1" id="KW-1133">Transmembrane helix</keyword>
<comment type="caution">
    <text evidence="2">The sequence shown here is derived from an EMBL/GenBank/DDBJ whole genome shotgun (WGS) entry which is preliminary data.</text>
</comment>
<name>A0A9W9KCJ8_9EURO</name>
<evidence type="ECO:0000313" key="2">
    <source>
        <dbReference type="EMBL" id="KAJ5100786.1"/>
    </source>
</evidence>
<evidence type="ECO:0000313" key="3">
    <source>
        <dbReference type="Proteomes" id="UP001149165"/>
    </source>
</evidence>
<accession>A0A9W9KCJ8</accession>
<dbReference type="Proteomes" id="UP001149165">
    <property type="component" value="Unassembled WGS sequence"/>
</dbReference>